<dbReference type="VEuPathDB" id="FungiDB:F503_00857"/>
<protein>
    <submittedName>
        <fullName evidence="5">Monooxygenase</fullName>
    </submittedName>
</protein>
<evidence type="ECO:0000313" key="6">
    <source>
        <dbReference type="Proteomes" id="UP000016923"/>
    </source>
</evidence>
<evidence type="ECO:0000256" key="2">
    <source>
        <dbReference type="ARBA" id="ARBA00022827"/>
    </source>
</evidence>
<dbReference type="AlphaFoldDB" id="S3C3H1"/>
<dbReference type="Gene3D" id="3.50.50.60">
    <property type="entry name" value="FAD/NAD(P)-binding domain"/>
    <property type="match status" value="1"/>
</dbReference>
<dbReference type="InterPro" id="IPR036188">
    <property type="entry name" value="FAD/NAD-bd_sf"/>
</dbReference>
<sequence length="233" mass="25859">MKDLRLETVTVTMNLTGWNERPRWSNSTMRPRSFIIGADGGWGRVRTFLRSGLYTALPDYSGLQYATVMVRDVPQRFPHLAGRIGTGMFFVLKKRHGNLSVQDFKNTLLGDAADFSGWWPEAKQLIAAGLDDEMADCAPVNVKPMYKLPLGYSWPTEARAMMLSDVLVAAVEETDKGDLLTTVKEPLAKFEAGVITRAKGKAVLTDENCGLMFGDDAARRLAAFMKSFMPPDD</sequence>
<dbReference type="STRING" id="1262450.S3C3H1"/>
<keyword evidence="1" id="KW-0285">Flavoprotein</keyword>
<evidence type="ECO:0000256" key="4">
    <source>
        <dbReference type="ARBA" id="ARBA00023033"/>
    </source>
</evidence>
<keyword evidence="6" id="KW-1185">Reference proteome</keyword>
<name>S3C3H1_OPHP1</name>
<dbReference type="HOGENOM" id="CLU_1190217_0_0_1"/>
<dbReference type="EMBL" id="KE148149">
    <property type="protein sequence ID" value="EPE08074.1"/>
    <property type="molecule type" value="Genomic_DNA"/>
</dbReference>
<dbReference type="OrthoDB" id="655030at2759"/>
<proteinExistence type="predicted"/>
<dbReference type="Proteomes" id="UP000016923">
    <property type="component" value="Unassembled WGS sequence"/>
</dbReference>
<evidence type="ECO:0000256" key="1">
    <source>
        <dbReference type="ARBA" id="ARBA00022630"/>
    </source>
</evidence>
<dbReference type="GO" id="GO:0004497">
    <property type="term" value="F:monooxygenase activity"/>
    <property type="evidence" value="ECO:0007669"/>
    <property type="project" value="UniProtKB-KW"/>
</dbReference>
<dbReference type="PANTHER" id="PTHR46972">
    <property type="entry name" value="MONOOXYGENASE ASQM-RELATED"/>
    <property type="match status" value="1"/>
</dbReference>
<organism evidence="5 6">
    <name type="scientific">Ophiostoma piceae (strain UAMH 11346)</name>
    <name type="common">Sap stain fungus</name>
    <dbReference type="NCBI Taxonomy" id="1262450"/>
    <lineage>
        <taxon>Eukaryota</taxon>
        <taxon>Fungi</taxon>
        <taxon>Dikarya</taxon>
        <taxon>Ascomycota</taxon>
        <taxon>Pezizomycotina</taxon>
        <taxon>Sordariomycetes</taxon>
        <taxon>Sordariomycetidae</taxon>
        <taxon>Ophiostomatales</taxon>
        <taxon>Ophiostomataceae</taxon>
        <taxon>Ophiostoma</taxon>
    </lineage>
</organism>
<keyword evidence="3" id="KW-0560">Oxidoreductase</keyword>
<keyword evidence="2" id="KW-0274">FAD</keyword>
<keyword evidence="4 5" id="KW-0503">Monooxygenase</keyword>
<reference evidence="5 6" key="1">
    <citation type="journal article" date="2013" name="BMC Genomics">
        <title>The genome and transcriptome of the pine saprophyte Ophiostoma piceae, and a comparison with the bark beetle-associated pine pathogen Grosmannia clavigera.</title>
        <authorList>
            <person name="Haridas S."/>
            <person name="Wang Y."/>
            <person name="Lim L."/>
            <person name="Massoumi Alamouti S."/>
            <person name="Jackman S."/>
            <person name="Docking R."/>
            <person name="Robertson G."/>
            <person name="Birol I."/>
            <person name="Bohlmann J."/>
            <person name="Breuil C."/>
        </authorList>
    </citation>
    <scope>NUCLEOTIDE SEQUENCE [LARGE SCALE GENOMIC DNA]</scope>
    <source>
        <strain evidence="5 6">UAMH 11346</strain>
    </source>
</reference>
<gene>
    <name evidence="5" type="ORF">F503_00857</name>
</gene>
<accession>S3C3H1</accession>
<evidence type="ECO:0000256" key="3">
    <source>
        <dbReference type="ARBA" id="ARBA00023002"/>
    </source>
</evidence>
<dbReference type="PANTHER" id="PTHR46972:SF1">
    <property type="entry name" value="FAD DEPENDENT OXIDOREDUCTASE DOMAIN-CONTAINING PROTEIN"/>
    <property type="match status" value="1"/>
</dbReference>
<evidence type="ECO:0000313" key="5">
    <source>
        <dbReference type="EMBL" id="EPE08074.1"/>
    </source>
</evidence>